<dbReference type="OrthoDB" id="6500128at2759"/>
<feature type="domain" description="ABC transporter" evidence="3">
    <location>
        <begin position="8"/>
        <end position="91"/>
    </location>
</feature>
<dbReference type="InterPro" id="IPR027417">
    <property type="entry name" value="P-loop_NTPase"/>
</dbReference>
<accession>E3QR70</accession>
<organism evidence="5">
    <name type="scientific">Colletotrichum graminicola (strain M1.001 / M2 / FGSC 10212)</name>
    <name type="common">Maize anthracnose fungus</name>
    <name type="synonym">Glomerella graminicola</name>
    <dbReference type="NCBI Taxonomy" id="645133"/>
    <lineage>
        <taxon>Eukaryota</taxon>
        <taxon>Fungi</taxon>
        <taxon>Dikarya</taxon>
        <taxon>Ascomycota</taxon>
        <taxon>Pezizomycotina</taxon>
        <taxon>Sordariomycetes</taxon>
        <taxon>Hypocreomycetidae</taxon>
        <taxon>Glomerellales</taxon>
        <taxon>Glomerellaceae</taxon>
        <taxon>Colletotrichum</taxon>
        <taxon>Colletotrichum graminicola species complex</taxon>
    </lineage>
</organism>
<proteinExistence type="predicted"/>
<keyword evidence="2 4" id="KW-0067">ATP-binding</keyword>
<evidence type="ECO:0000313" key="4">
    <source>
        <dbReference type="EMBL" id="EFQ33358.1"/>
    </source>
</evidence>
<reference evidence="5" key="1">
    <citation type="journal article" date="2012" name="Nat. Genet.">
        <title>Lifestyle transitions in plant pathogenic Colletotrichum fungi deciphered by genome and transcriptome analyses.</title>
        <authorList>
            <person name="O'Connell R.J."/>
            <person name="Thon M.R."/>
            <person name="Hacquard S."/>
            <person name="Amyotte S.G."/>
            <person name="Kleemann J."/>
            <person name="Torres M.F."/>
            <person name="Damm U."/>
            <person name="Buiate E.A."/>
            <person name="Epstein L."/>
            <person name="Alkan N."/>
            <person name="Altmueller J."/>
            <person name="Alvarado-Balderrama L."/>
            <person name="Bauser C.A."/>
            <person name="Becker C."/>
            <person name="Birren B.W."/>
            <person name="Chen Z."/>
            <person name="Choi J."/>
            <person name="Crouch J.A."/>
            <person name="Duvick J.P."/>
            <person name="Farman M.A."/>
            <person name="Gan P."/>
            <person name="Heiman D."/>
            <person name="Henrissat B."/>
            <person name="Howard R.J."/>
            <person name="Kabbage M."/>
            <person name="Koch C."/>
            <person name="Kracher B."/>
            <person name="Kubo Y."/>
            <person name="Law A.D."/>
            <person name="Lebrun M.-H."/>
            <person name="Lee Y.-H."/>
            <person name="Miyara I."/>
            <person name="Moore N."/>
            <person name="Neumann U."/>
            <person name="Nordstroem K."/>
            <person name="Panaccione D.G."/>
            <person name="Panstruga R."/>
            <person name="Place M."/>
            <person name="Proctor R.H."/>
            <person name="Prusky D."/>
            <person name="Rech G."/>
            <person name="Reinhardt R."/>
            <person name="Rollins J.A."/>
            <person name="Rounsley S."/>
            <person name="Schardl C.L."/>
            <person name="Schwartz D.C."/>
            <person name="Shenoy N."/>
            <person name="Shirasu K."/>
            <person name="Sikhakolli U.R."/>
            <person name="Stueber K."/>
            <person name="Sukno S.A."/>
            <person name="Sweigard J.A."/>
            <person name="Takano Y."/>
            <person name="Takahara H."/>
            <person name="Trail F."/>
            <person name="van der Does H.C."/>
            <person name="Voll L.M."/>
            <person name="Will I."/>
            <person name="Young S."/>
            <person name="Zeng Q."/>
            <person name="Zhang J."/>
            <person name="Zhou S."/>
            <person name="Dickman M.B."/>
            <person name="Schulze-Lefert P."/>
            <person name="Ver Loren van Themaat E."/>
            <person name="Ma L.-J."/>
            <person name="Vaillancourt L.J."/>
        </authorList>
    </citation>
    <scope>NUCLEOTIDE SEQUENCE [LARGE SCALE GENOMIC DNA]</scope>
    <source>
        <strain evidence="5">M1.001 / M2 / FGSC 10212</strain>
    </source>
</reference>
<keyword evidence="5" id="KW-1185">Reference proteome</keyword>
<evidence type="ECO:0000313" key="5">
    <source>
        <dbReference type="Proteomes" id="UP000008782"/>
    </source>
</evidence>
<dbReference type="GO" id="GO:0005524">
    <property type="term" value="F:ATP binding"/>
    <property type="evidence" value="ECO:0007669"/>
    <property type="project" value="UniProtKB-KW"/>
</dbReference>
<dbReference type="Pfam" id="PF00005">
    <property type="entry name" value="ABC_tran"/>
    <property type="match status" value="1"/>
</dbReference>
<dbReference type="GO" id="GO:0016020">
    <property type="term" value="C:membrane"/>
    <property type="evidence" value="ECO:0007669"/>
    <property type="project" value="TreeGrafter"/>
</dbReference>
<dbReference type="InterPro" id="IPR050173">
    <property type="entry name" value="ABC_transporter_C-like"/>
</dbReference>
<dbReference type="GeneID" id="24413867"/>
<name>E3QR70_COLGM</name>
<evidence type="ECO:0000259" key="3">
    <source>
        <dbReference type="Pfam" id="PF00005"/>
    </source>
</evidence>
<dbReference type="eggNOG" id="KOG0054">
    <property type="taxonomic scope" value="Eukaryota"/>
</dbReference>
<dbReference type="PANTHER" id="PTHR24223">
    <property type="entry name" value="ATP-BINDING CASSETTE SUB-FAMILY C"/>
    <property type="match status" value="1"/>
</dbReference>
<sequence length="133" mass="14718">MPANRIDRYTLRRRIIAASQDAVFLPDGSTVRENLYPFRVADEAECLSVLEQVGLRAGVQERGGIDANFTAESLSQGRKQLLCLVRAVLRQCVKSRNGTNGGILLLDEVSSSVDQATDIAMQDIIRREFDGYS</sequence>
<dbReference type="GO" id="GO:0016887">
    <property type="term" value="F:ATP hydrolysis activity"/>
    <property type="evidence" value="ECO:0007669"/>
    <property type="project" value="InterPro"/>
</dbReference>
<dbReference type="AlphaFoldDB" id="E3QR70"/>
<dbReference type="Gene3D" id="3.40.50.300">
    <property type="entry name" value="P-loop containing nucleotide triphosphate hydrolases"/>
    <property type="match status" value="1"/>
</dbReference>
<dbReference type="VEuPathDB" id="FungiDB:GLRG_08502"/>
<evidence type="ECO:0000256" key="1">
    <source>
        <dbReference type="ARBA" id="ARBA00022741"/>
    </source>
</evidence>
<dbReference type="GO" id="GO:0042626">
    <property type="term" value="F:ATPase-coupled transmembrane transporter activity"/>
    <property type="evidence" value="ECO:0007669"/>
    <property type="project" value="TreeGrafter"/>
</dbReference>
<protein>
    <submittedName>
        <fullName evidence="4">ATP-binding cassette transporter</fullName>
    </submittedName>
</protein>
<gene>
    <name evidence="4" type="ORF">GLRG_08502</name>
</gene>
<dbReference type="EMBL" id="GG697369">
    <property type="protein sequence ID" value="EFQ33358.1"/>
    <property type="molecule type" value="Genomic_DNA"/>
</dbReference>
<dbReference type="Proteomes" id="UP000008782">
    <property type="component" value="Unassembled WGS sequence"/>
</dbReference>
<dbReference type="InterPro" id="IPR003439">
    <property type="entry name" value="ABC_transporter-like_ATP-bd"/>
</dbReference>
<evidence type="ECO:0000256" key="2">
    <source>
        <dbReference type="ARBA" id="ARBA00022840"/>
    </source>
</evidence>
<dbReference type="RefSeq" id="XP_008097378.1">
    <property type="nucleotide sequence ID" value="XM_008099187.1"/>
</dbReference>
<dbReference type="PANTHER" id="PTHR24223:SF345">
    <property type="entry name" value="ABC MULTIDRUG TRANSPORTER (EUROFUNG)"/>
    <property type="match status" value="1"/>
</dbReference>
<dbReference type="STRING" id="645133.E3QR70"/>
<dbReference type="HOGENOM" id="CLU_1906591_0_0_1"/>
<keyword evidence="1" id="KW-0547">Nucleotide-binding</keyword>
<dbReference type="SUPFAM" id="SSF52540">
    <property type="entry name" value="P-loop containing nucleoside triphosphate hydrolases"/>
    <property type="match status" value="1"/>
</dbReference>